<reference evidence="2 3" key="1">
    <citation type="journal article" date="2012" name="PLoS Pathog.">
        <title>Diverse lifestyles and strategies of plant pathogenesis encoded in the genomes of eighteen Dothideomycetes fungi.</title>
        <authorList>
            <person name="Ohm R.A."/>
            <person name="Feau N."/>
            <person name="Henrissat B."/>
            <person name="Schoch C.L."/>
            <person name="Horwitz B.A."/>
            <person name="Barry K.W."/>
            <person name="Condon B.J."/>
            <person name="Copeland A.C."/>
            <person name="Dhillon B."/>
            <person name="Glaser F."/>
            <person name="Hesse C.N."/>
            <person name="Kosti I."/>
            <person name="LaButti K."/>
            <person name="Lindquist E.A."/>
            <person name="Lucas S."/>
            <person name="Salamov A.A."/>
            <person name="Bradshaw R.E."/>
            <person name="Ciuffetti L."/>
            <person name="Hamelin R.C."/>
            <person name="Kema G.H.J."/>
            <person name="Lawrence C."/>
            <person name="Scott J.A."/>
            <person name="Spatafora J.W."/>
            <person name="Turgeon B.G."/>
            <person name="de Wit P.J.G.M."/>
            <person name="Zhong S."/>
            <person name="Goodwin S.B."/>
            <person name="Grigoriev I.V."/>
        </authorList>
    </citation>
    <scope>NUCLEOTIDE SEQUENCE [LARGE SCALE GENOMIC DNA]</scope>
    <source>
        <strain evidence="3">C5 / ATCC 48332 / race O</strain>
    </source>
</reference>
<dbReference type="EMBL" id="KB445569">
    <property type="protein sequence ID" value="EMD97378.1"/>
    <property type="molecule type" value="Genomic_DNA"/>
</dbReference>
<accession>M2VCF5</accession>
<evidence type="ECO:0008006" key="4">
    <source>
        <dbReference type="Google" id="ProtNLM"/>
    </source>
</evidence>
<keyword evidence="3" id="KW-1185">Reference proteome</keyword>
<name>M2VCF5_COCH5</name>
<proteinExistence type="predicted"/>
<dbReference type="STRING" id="701091.M2VCF5"/>
<organism evidence="2 3">
    <name type="scientific">Cochliobolus heterostrophus (strain C5 / ATCC 48332 / race O)</name>
    <name type="common">Southern corn leaf blight fungus</name>
    <name type="synonym">Bipolaris maydis</name>
    <dbReference type="NCBI Taxonomy" id="701091"/>
    <lineage>
        <taxon>Eukaryota</taxon>
        <taxon>Fungi</taxon>
        <taxon>Dikarya</taxon>
        <taxon>Ascomycota</taxon>
        <taxon>Pezizomycotina</taxon>
        <taxon>Dothideomycetes</taxon>
        <taxon>Pleosporomycetidae</taxon>
        <taxon>Pleosporales</taxon>
        <taxon>Pleosporineae</taxon>
        <taxon>Pleosporaceae</taxon>
        <taxon>Bipolaris</taxon>
    </lineage>
</organism>
<gene>
    <name evidence="2" type="ORF">COCHEDRAFT_1164219</name>
</gene>
<dbReference type="AlphaFoldDB" id="M2VCF5"/>
<dbReference type="Proteomes" id="UP000016936">
    <property type="component" value="Unassembled WGS sequence"/>
</dbReference>
<feature type="compositionally biased region" description="Basic and acidic residues" evidence="1">
    <location>
        <begin position="101"/>
        <end position="110"/>
    </location>
</feature>
<feature type="region of interest" description="Disordered" evidence="1">
    <location>
        <begin position="90"/>
        <end position="110"/>
    </location>
</feature>
<evidence type="ECO:0000313" key="2">
    <source>
        <dbReference type="EMBL" id="EMD97378.1"/>
    </source>
</evidence>
<sequence length="110" mass="12312">MDYYENIIHDRKLVLCPTTRDWSVPELLQHCPCCHDFLLYCCACNNESLSNRASHRPAILCHHFRIIFTDGACTDNGRPGAKAGVGVAYGNDDSSQLSKPITDKVDNFPL</sequence>
<evidence type="ECO:0000313" key="3">
    <source>
        <dbReference type="Proteomes" id="UP000016936"/>
    </source>
</evidence>
<dbReference type="HOGENOM" id="CLU_173456_0_0_1"/>
<evidence type="ECO:0000256" key="1">
    <source>
        <dbReference type="SAM" id="MobiDB-lite"/>
    </source>
</evidence>
<dbReference type="InterPro" id="IPR036397">
    <property type="entry name" value="RNaseH_sf"/>
</dbReference>
<reference evidence="3" key="2">
    <citation type="journal article" date="2013" name="PLoS Genet.">
        <title>Comparative genome structure, secondary metabolite, and effector coding capacity across Cochliobolus pathogens.</title>
        <authorList>
            <person name="Condon B.J."/>
            <person name="Leng Y."/>
            <person name="Wu D."/>
            <person name="Bushley K.E."/>
            <person name="Ohm R.A."/>
            <person name="Otillar R."/>
            <person name="Martin J."/>
            <person name="Schackwitz W."/>
            <person name="Grimwood J."/>
            <person name="MohdZainudin N."/>
            <person name="Xue C."/>
            <person name="Wang R."/>
            <person name="Manning V.A."/>
            <person name="Dhillon B."/>
            <person name="Tu Z.J."/>
            <person name="Steffenson B.J."/>
            <person name="Salamov A."/>
            <person name="Sun H."/>
            <person name="Lowry S."/>
            <person name="LaButti K."/>
            <person name="Han J."/>
            <person name="Copeland A."/>
            <person name="Lindquist E."/>
            <person name="Barry K."/>
            <person name="Schmutz J."/>
            <person name="Baker S.E."/>
            <person name="Ciuffetti L.M."/>
            <person name="Grigoriev I.V."/>
            <person name="Zhong S."/>
            <person name="Turgeon B.G."/>
        </authorList>
    </citation>
    <scope>NUCLEOTIDE SEQUENCE [LARGE SCALE GENOMIC DNA]</scope>
    <source>
        <strain evidence="3">C5 / ATCC 48332 / race O</strain>
    </source>
</reference>
<protein>
    <recommendedName>
        <fullName evidence="4">RNase H type-1 domain-containing protein</fullName>
    </recommendedName>
</protein>
<dbReference type="Gene3D" id="3.30.420.10">
    <property type="entry name" value="Ribonuclease H-like superfamily/Ribonuclease H"/>
    <property type="match status" value="1"/>
</dbReference>
<dbReference type="GO" id="GO:0003676">
    <property type="term" value="F:nucleic acid binding"/>
    <property type="evidence" value="ECO:0007669"/>
    <property type="project" value="InterPro"/>
</dbReference>